<keyword evidence="2" id="KW-1185">Reference proteome</keyword>
<dbReference type="RefSeq" id="WP_240191689.1">
    <property type="nucleotide sequence ID" value="NZ_JAFFQB010000013.1"/>
</dbReference>
<proteinExistence type="predicted"/>
<gene>
    <name evidence="1" type="ORF">HNQ81_002400</name>
</gene>
<dbReference type="AlphaFoldDB" id="A0A840V461"/>
<dbReference type="EMBL" id="JACHEO010000014">
    <property type="protein sequence ID" value="MBB5348660.1"/>
    <property type="molecule type" value="Genomic_DNA"/>
</dbReference>
<organism evidence="1 2">
    <name type="scientific">Desulfoprunum benzoelyticum</name>
    <dbReference type="NCBI Taxonomy" id="1506996"/>
    <lineage>
        <taxon>Bacteria</taxon>
        <taxon>Pseudomonadati</taxon>
        <taxon>Thermodesulfobacteriota</taxon>
        <taxon>Desulfobulbia</taxon>
        <taxon>Desulfobulbales</taxon>
        <taxon>Desulfobulbaceae</taxon>
        <taxon>Desulfoprunum</taxon>
    </lineage>
</organism>
<evidence type="ECO:0000313" key="2">
    <source>
        <dbReference type="Proteomes" id="UP000539642"/>
    </source>
</evidence>
<dbReference type="Proteomes" id="UP000539642">
    <property type="component" value="Unassembled WGS sequence"/>
</dbReference>
<name>A0A840V461_9BACT</name>
<comment type="caution">
    <text evidence="1">The sequence shown here is derived from an EMBL/GenBank/DDBJ whole genome shotgun (WGS) entry which is preliminary data.</text>
</comment>
<sequence>MDIDLKHQIKHGNVVAGISRCLDDTRKTERHCRHVELFRIGRNKQNLHKRITCAEHRGAIGDVDKAGFACKSGENRDTGSVITP</sequence>
<evidence type="ECO:0000313" key="1">
    <source>
        <dbReference type="EMBL" id="MBB5348660.1"/>
    </source>
</evidence>
<accession>A0A840V461</accession>
<protein>
    <submittedName>
        <fullName evidence="1">Uncharacterized protein</fullName>
    </submittedName>
</protein>
<reference evidence="1 2" key="1">
    <citation type="submission" date="2020-08" db="EMBL/GenBank/DDBJ databases">
        <title>Genomic Encyclopedia of Type Strains, Phase IV (KMG-IV): sequencing the most valuable type-strain genomes for metagenomic binning, comparative biology and taxonomic classification.</title>
        <authorList>
            <person name="Goeker M."/>
        </authorList>
    </citation>
    <scope>NUCLEOTIDE SEQUENCE [LARGE SCALE GENOMIC DNA]</scope>
    <source>
        <strain evidence="1 2">DSM 28570</strain>
    </source>
</reference>